<dbReference type="AlphaFoldDB" id="A0A498IES3"/>
<evidence type="ECO:0000256" key="4">
    <source>
        <dbReference type="ARBA" id="ARBA00022448"/>
    </source>
</evidence>
<evidence type="ECO:0000256" key="2">
    <source>
        <dbReference type="ARBA" id="ARBA00004245"/>
    </source>
</evidence>
<keyword evidence="7" id="KW-0509">mRNA transport</keyword>
<feature type="compositionally biased region" description="Low complexity" evidence="11">
    <location>
        <begin position="58"/>
        <end position="69"/>
    </location>
</feature>
<dbReference type="InterPro" id="IPR037177">
    <property type="entry name" value="DLC_sf"/>
</dbReference>
<reference evidence="12 13" key="1">
    <citation type="submission" date="2018-10" db="EMBL/GenBank/DDBJ databases">
        <title>A high-quality apple genome assembly.</title>
        <authorList>
            <person name="Hu J."/>
        </authorList>
    </citation>
    <scope>NUCLEOTIDE SEQUENCE [LARGE SCALE GENOMIC DNA]</scope>
    <source>
        <strain evidence="13">cv. HFTH1</strain>
        <tissue evidence="12">Young leaf</tissue>
    </source>
</reference>
<evidence type="ECO:0000256" key="6">
    <source>
        <dbReference type="ARBA" id="ARBA00022701"/>
    </source>
</evidence>
<dbReference type="Pfam" id="PF04759">
    <property type="entry name" value="DUF617"/>
    <property type="match status" value="1"/>
</dbReference>
<keyword evidence="10" id="KW-0539">Nucleus</keyword>
<keyword evidence="5" id="KW-0963">Cytoplasm</keyword>
<dbReference type="CDD" id="cd21450">
    <property type="entry name" value="DLC-like_DYNLL1-like"/>
    <property type="match status" value="1"/>
</dbReference>
<dbReference type="PANTHER" id="PTHR31276:SF6">
    <property type="entry name" value="PROTEIN MIZU-KUSSEI 1"/>
    <property type="match status" value="1"/>
</dbReference>
<dbReference type="GO" id="GO:0010274">
    <property type="term" value="P:hydrotropism"/>
    <property type="evidence" value="ECO:0007669"/>
    <property type="project" value="InterPro"/>
</dbReference>
<comment type="caution">
    <text evidence="12">The sequence shown here is derived from an EMBL/GenBank/DDBJ whole genome shotgun (WGS) entry which is preliminary data.</text>
</comment>
<evidence type="ECO:0000256" key="9">
    <source>
        <dbReference type="ARBA" id="ARBA00023212"/>
    </source>
</evidence>
<dbReference type="SMART" id="SM01375">
    <property type="entry name" value="Dynein_light"/>
    <property type="match status" value="2"/>
</dbReference>
<gene>
    <name evidence="12" type="ORF">DVH24_004361</name>
</gene>
<keyword evidence="13" id="KW-1185">Reference proteome</keyword>
<dbReference type="GO" id="GO:0015031">
    <property type="term" value="P:protein transport"/>
    <property type="evidence" value="ECO:0007669"/>
    <property type="project" value="UniProtKB-KW"/>
</dbReference>
<accession>A0A498IES3</accession>
<evidence type="ECO:0000256" key="11">
    <source>
        <dbReference type="SAM" id="MobiDB-lite"/>
    </source>
</evidence>
<dbReference type="Pfam" id="PF01221">
    <property type="entry name" value="Dynein_light"/>
    <property type="match status" value="2"/>
</dbReference>
<evidence type="ECO:0000256" key="8">
    <source>
        <dbReference type="ARBA" id="ARBA00022927"/>
    </source>
</evidence>
<organism evidence="12 13">
    <name type="scientific">Malus domestica</name>
    <name type="common">Apple</name>
    <name type="synonym">Pyrus malus</name>
    <dbReference type="NCBI Taxonomy" id="3750"/>
    <lineage>
        <taxon>Eukaryota</taxon>
        <taxon>Viridiplantae</taxon>
        <taxon>Streptophyta</taxon>
        <taxon>Embryophyta</taxon>
        <taxon>Tracheophyta</taxon>
        <taxon>Spermatophyta</taxon>
        <taxon>Magnoliopsida</taxon>
        <taxon>eudicotyledons</taxon>
        <taxon>Gunneridae</taxon>
        <taxon>Pentapetalae</taxon>
        <taxon>rosids</taxon>
        <taxon>fabids</taxon>
        <taxon>Rosales</taxon>
        <taxon>Rosaceae</taxon>
        <taxon>Amygdaloideae</taxon>
        <taxon>Maleae</taxon>
        <taxon>Malus</taxon>
    </lineage>
</organism>
<dbReference type="GO" id="GO:0005634">
    <property type="term" value="C:nucleus"/>
    <property type="evidence" value="ECO:0007669"/>
    <property type="project" value="UniProtKB-SubCell"/>
</dbReference>
<keyword evidence="9" id="KW-0206">Cytoskeleton</keyword>
<sequence length="466" mass="52558">MTKINALHRFLLPCFSPTSAKSTRSATAAPKKRLSTSLRNDLDDINAAAAKALDPQDQDSQSSTSPTPQNEVVSVVLPQQPRPSKSMVIGTIFGHRRGHVWLCIQHDRRSTKPTLLLELSVSTHQLVNEMQLGLVRVTLECNESDRPQLIDCSLLTVPIWTVHINGRKFGFAARRKASEKVKLMLKLMQSMTVGAGVMPAGFALGSEAESHQEVMYMRANYDHVVGSADSESFHLINPDQCPSQELSVFLLRSFCREISSLPLLTKMMEGNAEVRETDMPDDMQSHAIELAYNALDLYEVSDFRSLITLRSAKQKVDEAYGTAWHCVVGKNFGSSITHFSGSFICLHVETKEFLVFKDCKNSKQGRSWDYAIELPYKALDLYEVSDFRSLITLGFAKQKFDEAYGTAWHCVVDKNFGSCVTHLSGSFIFFHVETRNFLVFKDCILKAQKLMRKINWYHDKLELRNC</sequence>
<dbReference type="SUPFAM" id="SSF54648">
    <property type="entry name" value="DLC"/>
    <property type="match status" value="2"/>
</dbReference>
<name>A0A498IES3_MALDO</name>
<dbReference type="GO" id="GO:0030286">
    <property type="term" value="C:dynein complex"/>
    <property type="evidence" value="ECO:0007669"/>
    <property type="project" value="InterPro"/>
</dbReference>
<keyword evidence="6" id="KW-0493">Microtubule</keyword>
<evidence type="ECO:0000256" key="5">
    <source>
        <dbReference type="ARBA" id="ARBA00022490"/>
    </source>
</evidence>
<dbReference type="GO" id="GO:0005874">
    <property type="term" value="C:microtubule"/>
    <property type="evidence" value="ECO:0007669"/>
    <property type="project" value="UniProtKB-KW"/>
</dbReference>
<dbReference type="GO" id="GO:0051028">
    <property type="term" value="P:mRNA transport"/>
    <property type="evidence" value="ECO:0007669"/>
    <property type="project" value="UniProtKB-KW"/>
</dbReference>
<dbReference type="InterPro" id="IPR006460">
    <property type="entry name" value="MIZ1-like_pln"/>
</dbReference>
<evidence type="ECO:0000256" key="3">
    <source>
        <dbReference type="ARBA" id="ARBA00015062"/>
    </source>
</evidence>
<keyword evidence="8" id="KW-0653">Protein transport</keyword>
<proteinExistence type="predicted"/>
<comment type="subcellular location">
    <subcellularLocation>
        <location evidence="2">Cytoplasm</location>
        <location evidence="2">Cytoskeleton</location>
    </subcellularLocation>
    <subcellularLocation>
        <location evidence="1">Nucleus</location>
    </subcellularLocation>
</comment>
<feature type="region of interest" description="Disordered" evidence="11">
    <location>
        <begin position="19"/>
        <end position="39"/>
    </location>
</feature>
<dbReference type="EMBL" id="RDQH01000338">
    <property type="protein sequence ID" value="RXH80447.1"/>
    <property type="molecule type" value="Genomic_DNA"/>
</dbReference>
<feature type="compositionally biased region" description="Low complexity" evidence="11">
    <location>
        <begin position="19"/>
        <end position="29"/>
    </location>
</feature>
<dbReference type="FunFam" id="3.30.740.10:FF:000005">
    <property type="entry name" value="Dynein light chain"/>
    <property type="match status" value="1"/>
</dbReference>
<dbReference type="InterPro" id="IPR001372">
    <property type="entry name" value="Dynein_light_chain_typ-1/2"/>
</dbReference>
<dbReference type="GO" id="GO:0007017">
    <property type="term" value="P:microtubule-based process"/>
    <property type="evidence" value="ECO:0007669"/>
    <property type="project" value="InterPro"/>
</dbReference>
<feature type="region of interest" description="Disordered" evidence="11">
    <location>
        <begin position="52"/>
        <end position="74"/>
    </location>
</feature>
<evidence type="ECO:0000256" key="1">
    <source>
        <dbReference type="ARBA" id="ARBA00004123"/>
    </source>
</evidence>
<dbReference type="NCBIfam" id="TIGR01570">
    <property type="entry name" value="A_thal_3588"/>
    <property type="match status" value="1"/>
</dbReference>
<evidence type="ECO:0000313" key="12">
    <source>
        <dbReference type="EMBL" id="RXH80447.1"/>
    </source>
</evidence>
<dbReference type="Gene3D" id="3.30.740.10">
    <property type="entry name" value="Protein Inhibitor Of Neuronal Nitric Oxide Synthase"/>
    <property type="match status" value="2"/>
</dbReference>
<dbReference type="PANTHER" id="PTHR31276">
    <property type="match status" value="1"/>
</dbReference>
<keyword evidence="4" id="KW-0813">Transport</keyword>
<evidence type="ECO:0000256" key="10">
    <source>
        <dbReference type="ARBA" id="ARBA00023242"/>
    </source>
</evidence>
<evidence type="ECO:0000256" key="7">
    <source>
        <dbReference type="ARBA" id="ARBA00022816"/>
    </source>
</evidence>
<evidence type="ECO:0000313" key="13">
    <source>
        <dbReference type="Proteomes" id="UP000290289"/>
    </source>
</evidence>
<protein>
    <recommendedName>
        <fullName evidence="3">Dynein light chain 1, cytoplasmic</fullName>
    </recommendedName>
</protein>
<dbReference type="Proteomes" id="UP000290289">
    <property type="component" value="Chromosome 12"/>
</dbReference>